<dbReference type="Proteomes" id="UP001222325">
    <property type="component" value="Unassembled WGS sequence"/>
</dbReference>
<dbReference type="AlphaFoldDB" id="A0AAD6TSR0"/>
<feature type="signal peptide" evidence="1">
    <location>
        <begin position="1"/>
        <end position="18"/>
    </location>
</feature>
<protein>
    <recommendedName>
        <fullName evidence="4">F-box domain-containing protein</fullName>
    </recommendedName>
</protein>
<dbReference type="EMBL" id="JARJCN010000068">
    <property type="protein sequence ID" value="KAJ7078173.1"/>
    <property type="molecule type" value="Genomic_DNA"/>
</dbReference>
<name>A0AAD6TSR0_9AGAR</name>
<proteinExistence type="predicted"/>
<gene>
    <name evidence="2" type="ORF">B0H15DRAFT_954734</name>
</gene>
<evidence type="ECO:0008006" key="4">
    <source>
        <dbReference type="Google" id="ProtNLM"/>
    </source>
</evidence>
<evidence type="ECO:0000313" key="3">
    <source>
        <dbReference type="Proteomes" id="UP001222325"/>
    </source>
</evidence>
<feature type="chain" id="PRO_5042060550" description="F-box domain-containing protein" evidence="1">
    <location>
        <begin position="19"/>
        <end position="509"/>
    </location>
</feature>
<evidence type="ECO:0000256" key="1">
    <source>
        <dbReference type="SAM" id="SignalP"/>
    </source>
</evidence>
<evidence type="ECO:0000313" key="2">
    <source>
        <dbReference type="EMBL" id="KAJ7078173.1"/>
    </source>
</evidence>
<accession>A0AAD6TSR0</accession>
<keyword evidence="1" id="KW-0732">Signal</keyword>
<organism evidence="2 3">
    <name type="scientific">Mycena belliarum</name>
    <dbReference type="NCBI Taxonomy" id="1033014"/>
    <lineage>
        <taxon>Eukaryota</taxon>
        <taxon>Fungi</taxon>
        <taxon>Dikarya</taxon>
        <taxon>Basidiomycota</taxon>
        <taxon>Agaricomycotina</taxon>
        <taxon>Agaricomycetes</taxon>
        <taxon>Agaricomycetidae</taxon>
        <taxon>Agaricales</taxon>
        <taxon>Marasmiineae</taxon>
        <taxon>Mycenaceae</taxon>
        <taxon>Mycena</taxon>
    </lineage>
</organism>
<reference evidence="2" key="1">
    <citation type="submission" date="2023-03" db="EMBL/GenBank/DDBJ databases">
        <title>Massive genome expansion in bonnet fungi (Mycena s.s.) driven by repeated elements and novel gene families across ecological guilds.</title>
        <authorList>
            <consortium name="Lawrence Berkeley National Laboratory"/>
            <person name="Harder C.B."/>
            <person name="Miyauchi S."/>
            <person name="Viragh M."/>
            <person name="Kuo A."/>
            <person name="Thoen E."/>
            <person name="Andreopoulos B."/>
            <person name="Lu D."/>
            <person name="Skrede I."/>
            <person name="Drula E."/>
            <person name="Henrissat B."/>
            <person name="Morin E."/>
            <person name="Kohler A."/>
            <person name="Barry K."/>
            <person name="LaButti K."/>
            <person name="Morin E."/>
            <person name="Salamov A."/>
            <person name="Lipzen A."/>
            <person name="Mereny Z."/>
            <person name="Hegedus B."/>
            <person name="Baldrian P."/>
            <person name="Stursova M."/>
            <person name="Weitz H."/>
            <person name="Taylor A."/>
            <person name="Grigoriev I.V."/>
            <person name="Nagy L.G."/>
            <person name="Martin F."/>
            <person name="Kauserud H."/>
        </authorList>
    </citation>
    <scope>NUCLEOTIDE SEQUENCE</scope>
    <source>
        <strain evidence="2">CBHHK173m</strain>
    </source>
</reference>
<sequence>MIPRQLTWLSTIAAVLQSLLSPRHRKPLTPSYGPFPLKIWTRVFEHMGSDAKTILASAAVCRAFNDLSSTAYLTLDNPRRSISTGTYIISADTLPVLQRSLYTPPIRTITCHFPSLEKREWPKHLQSLRSLATILRDATSIEELDLTFEDPLFPRNESEELPLSESATAYLSIIGMIIHLLLVKYPEEPAFLLADELYYWSLSPVLARRQAESRRARRSAIKDLGTILDRMRFPNLRNIRYQKLRSGRLCTINTATRLILSLETAHTSSIMPRLAPHQLADVMTASNFNLQAIHELNIRTTAIDPTILSNFLTRHPNIYSLTYDPVFGERDMRTDLIDPPVELGELFSISSNTHLPLLVRGIASSGPTRAGVRFYPRSNREGVGALKDALRVIAQHGTIYWLEINMNIIDIFPYTDGEITEEIGAGRWDVVKMLHNVSMVTLVPVLFDHAHNILPWLQLFPALQALLVRPLFSWPTPEQSVTDELQRTFEEAARAALPGIPYDHFIFEK</sequence>
<keyword evidence="3" id="KW-1185">Reference proteome</keyword>
<comment type="caution">
    <text evidence="2">The sequence shown here is derived from an EMBL/GenBank/DDBJ whole genome shotgun (WGS) entry which is preliminary data.</text>
</comment>